<evidence type="ECO:0000313" key="2">
    <source>
        <dbReference type="Proteomes" id="UP000625551"/>
    </source>
</evidence>
<protein>
    <submittedName>
        <fullName evidence="1">Uncharacterized protein</fullName>
    </submittedName>
</protein>
<gene>
    <name evidence="1" type="ORF">H9Q13_14575</name>
</gene>
<dbReference type="EMBL" id="JACXAJ010000008">
    <property type="protein sequence ID" value="MBD1398393.1"/>
    <property type="molecule type" value="Genomic_DNA"/>
</dbReference>
<accession>A0ABR7XJG3</accession>
<reference evidence="1 2" key="1">
    <citation type="submission" date="2020-09" db="EMBL/GenBank/DDBJ databases">
        <title>Genome sequencing and assembly of Pontibacter sp.</title>
        <authorList>
            <person name="Chhetri G."/>
        </authorList>
    </citation>
    <scope>NUCLEOTIDE SEQUENCE [LARGE SCALE GENOMIC DNA]</scope>
    <source>
        <strain evidence="1 2">JH31</strain>
    </source>
</reference>
<comment type="caution">
    <text evidence="1">The sequence shown here is derived from an EMBL/GenBank/DDBJ whole genome shotgun (WGS) entry which is preliminary data.</text>
</comment>
<sequence length="171" mass="18885">MQQQLQAAFGKIEGLPLTKTTRNELVQYFHFGKTSYTTPQGLILDVGAYTLAVNCPWTLHLAKGETIKHSEVFMRKREPGLPSPKFDWKVPGANLRDQRLQGVVISSQALAIERVEIKDAYGIELTFVNGDCLVLAPDLSKPQEAYWQLFSNTGDNFSIGAGAAGIMENKA</sequence>
<dbReference type="Proteomes" id="UP000625551">
    <property type="component" value="Unassembled WGS sequence"/>
</dbReference>
<name>A0ABR7XJG3_9BACT</name>
<keyword evidence="2" id="KW-1185">Reference proteome</keyword>
<evidence type="ECO:0000313" key="1">
    <source>
        <dbReference type="EMBL" id="MBD1398393.1"/>
    </source>
</evidence>
<proteinExistence type="predicted"/>
<dbReference type="RefSeq" id="WP_191184530.1">
    <property type="nucleotide sequence ID" value="NZ_JACXAJ010000008.1"/>
</dbReference>
<organism evidence="1 2">
    <name type="scientific">Pontibacter aquaedesilientis</name>
    <dbReference type="NCBI Taxonomy" id="2766980"/>
    <lineage>
        <taxon>Bacteria</taxon>
        <taxon>Pseudomonadati</taxon>
        <taxon>Bacteroidota</taxon>
        <taxon>Cytophagia</taxon>
        <taxon>Cytophagales</taxon>
        <taxon>Hymenobacteraceae</taxon>
        <taxon>Pontibacter</taxon>
    </lineage>
</organism>